<reference evidence="2 3" key="1">
    <citation type="submission" date="2016-11" db="EMBL/GenBank/DDBJ databases">
        <authorList>
            <person name="Jaros S."/>
            <person name="Januszkiewicz K."/>
            <person name="Wedrychowicz H."/>
        </authorList>
    </citation>
    <scope>NUCLEOTIDE SEQUENCE [LARGE SCALE GENOMIC DNA]</scope>
    <source>
        <strain evidence="2 3">DSM 26991</strain>
    </source>
</reference>
<feature type="chain" id="PRO_5013087229" description="Outer membrane protein beta-barrel domain-containing protein" evidence="1">
    <location>
        <begin position="20"/>
        <end position="165"/>
    </location>
</feature>
<protein>
    <recommendedName>
        <fullName evidence="4">Outer membrane protein beta-barrel domain-containing protein</fullName>
    </recommendedName>
</protein>
<gene>
    <name evidence="2" type="ORF">SAMN05444405_11451</name>
</gene>
<sequence>MRKLFLSLGLMFLVSMGYAQSPLRVGQTQLNVGLGLSDYGLPVYVGFDHAVHPDITLGGELSYRGYNDHDYYDYHLDSWGISGNGNYHFNSILNIPRNWDFYAGLNVGFYVWNAPDGYHGDHTSGLGLGAQIGGRYYFNNKVGINLEVGGGNEFSGGKIGLTIKL</sequence>
<evidence type="ECO:0000313" key="3">
    <source>
        <dbReference type="Proteomes" id="UP000184509"/>
    </source>
</evidence>
<organism evidence="2 3">
    <name type="scientific">Bacteroides luti</name>
    <dbReference type="NCBI Taxonomy" id="1297750"/>
    <lineage>
        <taxon>Bacteria</taxon>
        <taxon>Pseudomonadati</taxon>
        <taxon>Bacteroidota</taxon>
        <taxon>Bacteroidia</taxon>
        <taxon>Bacteroidales</taxon>
        <taxon>Bacteroidaceae</taxon>
        <taxon>Bacteroides</taxon>
    </lineage>
</organism>
<dbReference type="SUPFAM" id="SSF56925">
    <property type="entry name" value="OMPA-like"/>
    <property type="match status" value="1"/>
</dbReference>
<evidence type="ECO:0000256" key="1">
    <source>
        <dbReference type="SAM" id="SignalP"/>
    </source>
</evidence>
<dbReference type="Proteomes" id="UP000184509">
    <property type="component" value="Unassembled WGS sequence"/>
</dbReference>
<keyword evidence="1" id="KW-0732">Signal</keyword>
<dbReference type="EMBL" id="FQTV01000014">
    <property type="protein sequence ID" value="SHF81536.1"/>
    <property type="molecule type" value="Genomic_DNA"/>
</dbReference>
<dbReference type="InterPro" id="IPR011250">
    <property type="entry name" value="OMP/PagP_B-barrel"/>
</dbReference>
<dbReference type="RefSeq" id="WP_073403026.1">
    <property type="nucleotide sequence ID" value="NZ_FQTV01000014.1"/>
</dbReference>
<dbReference type="Gene3D" id="2.40.160.20">
    <property type="match status" value="1"/>
</dbReference>
<name>A0A1M5EQV9_9BACE</name>
<proteinExistence type="predicted"/>
<accession>A0A1M5EQV9</accession>
<evidence type="ECO:0000313" key="2">
    <source>
        <dbReference type="EMBL" id="SHF81536.1"/>
    </source>
</evidence>
<feature type="signal peptide" evidence="1">
    <location>
        <begin position="1"/>
        <end position="19"/>
    </location>
</feature>
<keyword evidence="3" id="KW-1185">Reference proteome</keyword>
<dbReference type="OrthoDB" id="1118003at2"/>
<evidence type="ECO:0008006" key="4">
    <source>
        <dbReference type="Google" id="ProtNLM"/>
    </source>
</evidence>
<dbReference type="STRING" id="1297750.SAMN05444405_11451"/>
<dbReference type="AlphaFoldDB" id="A0A1M5EQV9"/>